<keyword evidence="8" id="KW-1185">Reference proteome</keyword>
<organism evidence="7 8">
    <name type="scientific">Plantactinospora soyae</name>
    <dbReference type="NCBI Taxonomy" id="1544732"/>
    <lineage>
        <taxon>Bacteria</taxon>
        <taxon>Bacillati</taxon>
        <taxon>Actinomycetota</taxon>
        <taxon>Actinomycetes</taxon>
        <taxon>Micromonosporales</taxon>
        <taxon>Micromonosporaceae</taxon>
        <taxon>Plantactinospora</taxon>
    </lineage>
</organism>
<dbReference type="SUPFAM" id="SSF56420">
    <property type="entry name" value="Peptide deformylase"/>
    <property type="match status" value="1"/>
</dbReference>
<evidence type="ECO:0000256" key="1">
    <source>
        <dbReference type="ARBA" id="ARBA00010759"/>
    </source>
</evidence>
<feature type="binding site" evidence="6">
    <location>
        <position position="135"/>
    </location>
    <ligand>
        <name>Fe cation</name>
        <dbReference type="ChEBI" id="CHEBI:24875"/>
    </ligand>
</feature>
<dbReference type="CDD" id="cd00487">
    <property type="entry name" value="Pep_deformylase"/>
    <property type="match status" value="1"/>
</dbReference>
<dbReference type="GO" id="GO:0042586">
    <property type="term" value="F:peptide deformylase activity"/>
    <property type="evidence" value="ECO:0007669"/>
    <property type="project" value="UniProtKB-UniRule"/>
</dbReference>
<dbReference type="Proteomes" id="UP000649753">
    <property type="component" value="Unassembled WGS sequence"/>
</dbReference>
<dbReference type="EMBL" id="JADBEB010000001">
    <property type="protein sequence ID" value="MBE1488981.1"/>
    <property type="molecule type" value="Genomic_DNA"/>
</dbReference>
<protein>
    <recommendedName>
        <fullName evidence="6">Peptide deformylase</fullName>
        <shortName evidence="6">PDF</shortName>
        <ecNumber evidence="6">3.5.1.88</ecNumber>
    </recommendedName>
    <alternativeName>
        <fullName evidence="6">Polypeptide deformylase</fullName>
    </alternativeName>
</protein>
<comment type="function">
    <text evidence="6">Removes the formyl group from the N-terminal Met of newly synthesized proteins. Requires at least a dipeptide for an efficient rate of reaction. N-terminal L-methionine is a prerequisite for activity but the enzyme has broad specificity at other positions.</text>
</comment>
<keyword evidence="4 6" id="KW-0648">Protein biosynthesis</keyword>
<dbReference type="PIRSF" id="PIRSF004749">
    <property type="entry name" value="Pep_def"/>
    <property type="match status" value="1"/>
</dbReference>
<dbReference type="InterPro" id="IPR023635">
    <property type="entry name" value="Peptide_deformylase"/>
</dbReference>
<evidence type="ECO:0000256" key="2">
    <source>
        <dbReference type="ARBA" id="ARBA00022723"/>
    </source>
</evidence>
<proteinExistence type="inferred from homology"/>
<accession>A0A927M986</accession>
<feature type="active site" evidence="6">
    <location>
        <position position="132"/>
    </location>
</feature>
<evidence type="ECO:0000256" key="6">
    <source>
        <dbReference type="HAMAP-Rule" id="MF_00163"/>
    </source>
</evidence>
<evidence type="ECO:0000313" key="8">
    <source>
        <dbReference type="Proteomes" id="UP000649753"/>
    </source>
</evidence>
<dbReference type="PRINTS" id="PR01576">
    <property type="entry name" value="PDEFORMYLASE"/>
</dbReference>
<dbReference type="Pfam" id="PF01327">
    <property type="entry name" value="Pep_deformylase"/>
    <property type="match status" value="1"/>
</dbReference>
<comment type="caution">
    <text evidence="7">The sequence shown here is derived from an EMBL/GenBank/DDBJ whole genome shotgun (WGS) entry which is preliminary data.</text>
</comment>
<comment type="cofactor">
    <cofactor evidence="6">
        <name>Fe(2+)</name>
        <dbReference type="ChEBI" id="CHEBI:29033"/>
    </cofactor>
    <text evidence="6">Binds 1 Fe(2+) ion.</text>
</comment>
<dbReference type="PANTHER" id="PTHR10458">
    <property type="entry name" value="PEPTIDE DEFORMYLASE"/>
    <property type="match status" value="1"/>
</dbReference>
<dbReference type="RefSeq" id="WP_192768531.1">
    <property type="nucleotide sequence ID" value="NZ_JADBEB010000001.1"/>
</dbReference>
<dbReference type="PANTHER" id="PTHR10458:SF2">
    <property type="entry name" value="PEPTIDE DEFORMYLASE, MITOCHONDRIAL"/>
    <property type="match status" value="1"/>
</dbReference>
<dbReference type="HAMAP" id="MF_00163">
    <property type="entry name" value="Pep_deformylase"/>
    <property type="match status" value="1"/>
</dbReference>
<dbReference type="EC" id="3.5.1.88" evidence="6"/>
<dbReference type="GO" id="GO:0046872">
    <property type="term" value="F:metal ion binding"/>
    <property type="evidence" value="ECO:0007669"/>
    <property type="project" value="UniProtKB-KW"/>
</dbReference>
<dbReference type="NCBIfam" id="TIGR00079">
    <property type="entry name" value="pept_deformyl"/>
    <property type="match status" value="1"/>
</dbReference>
<dbReference type="AlphaFoldDB" id="A0A927M986"/>
<keyword evidence="2 6" id="KW-0479">Metal-binding</keyword>
<feature type="binding site" evidence="6">
    <location>
        <position position="131"/>
    </location>
    <ligand>
        <name>Fe cation</name>
        <dbReference type="ChEBI" id="CHEBI:24875"/>
    </ligand>
</feature>
<comment type="catalytic activity">
    <reaction evidence="6">
        <text>N-terminal N-formyl-L-methionyl-[peptide] + H2O = N-terminal L-methionyl-[peptide] + formate</text>
        <dbReference type="Rhea" id="RHEA:24420"/>
        <dbReference type="Rhea" id="RHEA-COMP:10639"/>
        <dbReference type="Rhea" id="RHEA-COMP:10640"/>
        <dbReference type="ChEBI" id="CHEBI:15377"/>
        <dbReference type="ChEBI" id="CHEBI:15740"/>
        <dbReference type="ChEBI" id="CHEBI:49298"/>
        <dbReference type="ChEBI" id="CHEBI:64731"/>
        <dbReference type="EC" id="3.5.1.88"/>
    </reaction>
</comment>
<keyword evidence="3 6" id="KW-0378">Hydrolase</keyword>
<gene>
    <name evidence="6" type="primary">def</name>
    <name evidence="7" type="ORF">H4W31_004619</name>
</gene>
<evidence type="ECO:0000256" key="3">
    <source>
        <dbReference type="ARBA" id="ARBA00022801"/>
    </source>
</evidence>
<evidence type="ECO:0000256" key="5">
    <source>
        <dbReference type="ARBA" id="ARBA00023004"/>
    </source>
</evidence>
<dbReference type="Gene3D" id="3.90.45.10">
    <property type="entry name" value="Peptide deformylase"/>
    <property type="match status" value="1"/>
</dbReference>
<name>A0A927M986_9ACTN</name>
<dbReference type="NCBIfam" id="NF001159">
    <property type="entry name" value="PRK00150.1-3"/>
    <property type="match status" value="1"/>
</dbReference>
<sequence length="205" mass="22538">MTVQPIRLFGDPVLRTPAEPVVDFDAELRRLVADLTDTMREQNGAGLAAPQLGVGLRVFSFDVDDVVGHLVNPVLDFPDTEEQDGQEGCLSIPGLYFDTKRRLNVVAKGFNEYGDPLQIVGTGLMARCVQHETDHLDGVLFLDRLDAEARKEAMRAIRQADWYDQDAPPVVKTSPHDAPIGRRQALASRLGFGSERSGNPFGLGR</sequence>
<reference evidence="7" key="1">
    <citation type="submission" date="2020-10" db="EMBL/GenBank/DDBJ databases">
        <title>Sequencing the genomes of 1000 actinobacteria strains.</title>
        <authorList>
            <person name="Klenk H.-P."/>
        </authorList>
    </citation>
    <scope>NUCLEOTIDE SEQUENCE</scope>
    <source>
        <strain evidence="7">DSM 46832</strain>
    </source>
</reference>
<feature type="binding site" evidence="6">
    <location>
        <position position="89"/>
    </location>
    <ligand>
        <name>Fe cation</name>
        <dbReference type="ChEBI" id="CHEBI:24875"/>
    </ligand>
</feature>
<dbReference type="InterPro" id="IPR036821">
    <property type="entry name" value="Peptide_deformylase_sf"/>
</dbReference>
<dbReference type="GO" id="GO:0006412">
    <property type="term" value="P:translation"/>
    <property type="evidence" value="ECO:0007669"/>
    <property type="project" value="UniProtKB-UniRule"/>
</dbReference>
<comment type="similarity">
    <text evidence="1 6">Belongs to the polypeptide deformylase family.</text>
</comment>
<keyword evidence="5 6" id="KW-0408">Iron</keyword>
<evidence type="ECO:0000256" key="4">
    <source>
        <dbReference type="ARBA" id="ARBA00022917"/>
    </source>
</evidence>
<evidence type="ECO:0000313" key="7">
    <source>
        <dbReference type="EMBL" id="MBE1488981.1"/>
    </source>
</evidence>